<dbReference type="PROSITE" id="PS51729">
    <property type="entry name" value="GNAT_YJDJ"/>
    <property type="match status" value="1"/>
</dbReference>
<dbReference type="InterPro" id="IPR031165">
    <property type="entry name" value="GNAT_YJDJ"/>
</dbReference>
<dbReference type="InterPro" id="IPR045057">
    <property type="entry name" value="Gcn5-rel_NAT"/>
</dbReference>
<dbReference type="AlphaFoldDB" id="A0A0S2LWT4"/>
<dbReference type="PANTHER" id="PTHR31435">
    <property type="entry name" value="PROTEIN NATD1"/>
    <property type="match status" value="1"/>
</dbReference>
<evidence type="ECO:0000313" key="2">
    <source>
        <dbReference type="EMBL" id="ALO65703.1"/>
    </source>
</evidence>
<dbReference type="OrthoDB" id="5405911at2"/>
<name>A0A0S2LWT4_9MICC</name>
<sequence>MSVNEALESDPFDATVRMGRNDARHRYELFVADELAVIITFADLPGHIDLIHTVGQPGFEGQGLAKVLARYALDDVVASGKRIIPHCSYVRRFLAKHPEPYLQYTDFPDSAGDA</sequence>
<dbReference type="InterPro" id="IPR016181">
    <property type="entry name" value="Acyl_CoA_acyltransferase"/>
</dbReference>
<organism evidence="2 3">
    <name type="scientific">Arthrobacter alpinus</name>
    <dbReference type="NCBI Taxonomy" id="656366"/>
    <lineage>
        <taxon>Bacteria</taxon>
        <taxon>Bacillati</taxon>
        <taxon>Actinomycetota</taxon>
        <taxon>Actinomycetes</taxon>
        <taxon>Micrococcales</taxon>
        <taxon>Micrococcaceae</taxon>
        <taxon>Arthrobacter</taxon>
    </lineage>
</organism>
<dbReference type="RefSeq" id="WP_062286332.1">
    <property type="nucleotide sequence ID" value="NZ_CP013200.1"/>
</dbReference>
<dbReference type="SUPFAM" id="SSF55729">
    <property type="entry name" value="Acyl-CoA N-acyltransferases (Nat)"/>
    <property type="match status" value="1"/>
</dbReference>
<keyword evidence="2" id="KW-0808">Transferase</keyword>
<evidence type="ECO:0000313" key="3">
    <source>
        <dbReference type="Proteomes" id="UP000059574"/>
    </source>
</evidence>
<dbReference type="Gene3D" id="3.40.630.30">
    <property type="match status" value="1"/>
</dbReference>
<gene>
    <name evidence="2" type="ORF">AS189_03340</name>
</gene>
<reference evidence="2 3" key="2">
    <citation type="journal article" date="2016" name="J. Biotechnol.">
        <title>Complete genome sequence of Arthrobacter alpinus ERGS4:06, a yellow pigmented bacterium tolerant to cold and radiations isolated from Sikkim Himalaya.</title>
        <authorList>
            <person name="Kumar R."/>
            <person name="Singh D."/>
            <person name="Swarnkar M.K."/>
            <person name="Singh A.K."/>
            <person name="Kumar S."/>
        </authorList>
    </citation>
    <scope>NUCLEOTIDE SEQUENCE [LARGE SCALE GENOMIC DNA]</scope>
    <source>
        <strain evidence="2 3">ERGS4:06</strain>
    </source>
</reference>
<dbReference type="Pfam" id="PF14542">
    <property type="entry name" value="Acetyltransf_CG"/>
    <property type="match status" value="1"/>
</dbReference>
<dbReference type="PANTHER" id="PTHR31435:SF10">
    <property type="entry name" value="BSR4717 PROTEIN"/>
    <property type="match status" value="1"/>
</dbReference>
<reference evidence="3" key="1">
    <citation type="submission" date="2015-11" db="EMBL/GenBank/DDBJ databases">
        <authorList>
            <person name="Kumar R."/>
            <person name="Singh D."/>
            <person name="Swarnkar M.K."/>
            <person name="Singh A.K."/>
            <person name="Kumar S."/>
        </authorList>
    </citation>
    <scope>NUCLEOTIDE SEQUENCE [LARGE SCALE GENOMIC DNA]</scope>
    <source>
        <strain evidence="3">ERGS4:06</strain>
    </source>
</reference>
<accession>A0A0S2LWT4</accession>
<evidence type="ECO:0000259" key="1">
    <source>
        <dbReference type="PROSITE" id="PS51729"/>
    </source>
</evidence>
<feature type="domain" description="N-acetyltransferase" evidence="1">
    <location>
        <begin position="19"/>
        <end position="106"/>
    </location>
</feature>
<dbReference type="GO" id="GO:0016740">
    <property type="term" value="F:transferase activity"/>
    <property type="evidence" value="ECO:0007669"/>
    <property type="project" value="UniProtKB-KW"/>
</dbReference>
<protein>
    <submittedName>
        <fullName evidence="2">Acetyltransferase</fullName>
    </submittedName>
</protein>
<proteinExistence type="predicted"/>
<dbReference type="EMBL" id="CP013200">
    <property type="protein sequence ID" value="ALO65703.1"/>
    <property type="molecule type" value="Genomic_DNA"/>
</dbReference>
<dbReference type="Proteomes" id="UP000059574">
    <property type="component" value="Chromosome"/>
</dbReference>